<dbReference type="Proteomes" id="UP000001514">
    <property type="component" value="Unassembled WGS sequence"/>
</dbReference>
<dbReference type="AlphaFoldDB" id="D8QVY6"/>
<dbReference type="KEGG" id="smo:SELMODRAFT_404640"/>
<evidence type="ECO:0000256" key="1">
    <source>
        <dbReference type="SAM" id="MobiDB-lite"/>
    </source>
</evidence>
<protein>
    <recommendedName>
        <fullName evidence="4">F-box domain-containing protein</fullName>
    </recommendedName>
</protein>
<reference evidence="2 3" key="1">
    <citation type="journal article" date="2011" name="Science">
        <title>The Selaginella genome identifies genetic changes associated with the evolution of vascular plants.</title>
        <authorList>
            <person name="Banks J.A."/>
            <person name="Nishiyama T."/>
            <person name="Hasebe M."/>
            <person name="Bowman J.L."/>
            <person name="Gribskov M."/>
            <person name="dePamphilis C."/>
            <person name="Albert V.A."/>
            <person name="Aono N."/>
            <person name="Aoyama T."/>
            <person name="Ambrose B.A."/>
            <person name="Ashton N.W."/>
            <person name="Axtell M.J."/>
            <person name="Barker E."/>
            <person name="Barker M.S."/>
            <person name="Bennetzen J.L."/>
            <person name="Bonawitz N.D."/>
            <person name="Chapple C."/>
            <person name="Cheng C."/>
            <person name="Correa L.G."/>
            <person name="Dacre M."/>
            <person name="DeBarry J."/>
            <person name="Dreyer I."/>
            <person name="Elias M."/>
            <person name="Engstrom E.M."/>
            <person name="Estelle M."/>
            <person name="Feng L."/>
            <person name="Finet C."/>
            <person name="Floyd S.K."/>
            <person name="Frommer W.B."/>
            <person name="Fujita T."/>
            <person name="Gramzow L."/>
            <person name="Gutensohn M."/>
            <person name="Harholt J."/>
            <person name="Hattori M."/>
            <person name="Heyl A."/>
            <person name="Hirai T."/>
            <person name="Hiwatashi Y."/>
            <person name="Ishikawa M."/>
            <person name="Iwata M."/>
            <person name="Karol K.G."/>
            <person name="Koehler B."/>
            <person name="Kolukisaoglu U."/>
            <person name="Kubo M."/>
            <person name="Kurata T."/>
            <person name="Lalonde S."/>
            <person name="Li K."/>
            <person name="Li Y."/>
            <person name="Litt A."/>
            <person name="Lyons E."/>
            <person name="Manning G."/>
            <person name="Maruyama T."/>
            <person name="Michael T.P."/>
            <person name="Mikami K."/>
            <person name="Miyazaki S."/>
            <person name="Morinaga S."/>
            <person name="Murata T."/>
            <person name="Mueller-Roeber B."/>
            <person name="Nelson D.R."/>
            <person name="Obara M."/>
            <person name="Oguri Y."/>
            <person name="Olmstead R.G."/>
            <person name="Onodera N."/>
            <person name="Petersen B.L."/>
            <person name="Pils B."/>
            <person name="Prigge M."/>
            <person name="Rensing S.A."/>
            <person name="Riano-Pachon D.M."/>
            <person name="Roberts A.W."/>
            <person name="Sato Y."/>
            <person name="Scheller H.V."/>
            <person name="Schulz B."/>
            <person name="Schulz C."/>
            <person name="Shakirov E.V."/>
            <person name="Shibagaki N."/>
            <person name="Shinohara N."/>
            <person name="Shippen D.E."/>
            <person name="Soerensen I."/>
            <person name="Sotooka R."/>
            <person name="Sugimoto N."/>
            <person name="Sugita M."/>
            <person name="Sumikawa N."/>
            <person name="Tanurdzic M."/>
            <person name="Theissen G."/>
            <person name="Ulvskov P."/>
            <person name="Wakazuki S."/>
            <person name="Weng J.K."/>
            <person name="Willats W.W."/>
            <person name="Wipf D."/>
            <person name="Wolf P.G."/>
            <person name="Yang L."/>
            <person name="Zimmer A.D."/>
            <person name="Zhu Q."/>
            <person name="Mitros T."/>
            <person name="Hellsten U."/>
            <person name="Loque D."/>
            <person name="Otillar R."/>
            <person name="Salamov A."/>
            <person name="Schmutz J."/>
            <person name="Shapiro H."/>
            <person name="Lindquist E."/>
            <person name="Lucas S."/>
            <person name="Rokhsar D."/>
            <person name="Grigoriev I.V."/>
        </authorList>
    </citation>
    <scope>NUCLEOTIDE SEQUENCE [LARGE SCALE GENOMIC DNA]</scope>
</reference>
<dbReference type="HOGENOM" id="CLU_704756_0_0_1"/>
<keyword evidence="3" id="KW-1185">Reference proteome</keyword>
<feature type="compositionally biased region" description="Basic and acidic residues" evidence="1">
    <location>
        <begin position="352"/>
        <end position="362"/>
    </location>
</feature>
<evidence type="ECO:0000313" key="2">
    <source>
        <dbReference type="EMBL" id="EFJ36139.1"/>
    </source>
</evidence>
<feature type="compositionally biased region" description="Polar residues" evidence="1">
    <location>
        <begin position="335"/>
        <end position="350"/>
    </location>
</feature>
<feature type="compositionally biased region" description="Basic residues" evidence="1">
    <location>
        <begin position="363"/>
        <end position="375"/>
    </location>
</feature>
<name>D8QVY6_SELML</name>
<sequence>MRKKKDAKIRVAILAMNRRIPGLRVLVWNSGSHLRPGTAVQPLGNLLFKQNIRDPGLGSLQRLSNEIVSDILALLDAKDLARSGVSSEAFYVFSHQEALCGGIWKRISLTSQLDRLVLGKKISLTSQPDRLVRRYEELRPGSLEQLWNEINARESQTLSGLFGKHFWSSSIQPLVDQLADGSSLYDAHCKCGQLGNPKARYFGREFFVQQDVGGFDVPVIYQWRSCKVKMLVQCSSWHELVDHERLPKLPVPSLKSLLKHLVALPISPQPPVKDRVQRRNIISLQVFRGVGAEKKREFYQNAKKVQKYNKRLKELDPQVLNLKSQKVENEDGASGSHSQSGGRQESNFSSIERLRNEYEMKQKPRRKSEQRKLRQGSRLERNPNQRQDVKEN</sequence>
<evidence type="ECO:0008006" key="4">
    <source>
        <dbReference type="Google" id="ProtNLM"/>
    </source>
</evidence>
<dbReference type="Gramene" id="EFJ36139">
    <property type="protein sequence ID" value="EFJ36139"/>
    <property type="gene ID" value="SELMODRAFT_404640"/>
</dbReference>
<accession>D8QVY6</accession>
<dbReference type="EMBL" id="GL377567">
    <property type="protein sequence ID" value="EFJ36139.1"/>
    <property type="molecule type" value="Genomic_DNA"/>
</dbReference>
<gene>
    <name evidence="2" type="ORF">SELMODRAFT_404640</name>
</gene>
<dbReference type="InParanoid" id="D8QVY6"/>
<feature type="region of interest" description="Disordered" evidence="1">
    <location>
        <begin position="323"/>
        <end position="392"/>
    </location>
</feature>
<feature type="compositionally biased region" description="Basic and acidic residues" evidence="1">
    <location>
        <begin position="377"/>
        <end position="392"/>
    </location>
</feature>
<dbReference type="STRING" id="88036.D8QVY6"/>
<evidence type="ECO:0000313" key="3">
    <source>
        <dbReference type="Proteomes" id="UP000001514"/>
    </source>
</evidence>
<organism evidence="3">
    <name type="scientific">Selaginella moellendorffii</name>
    <name type="common">Spikemoss</name>
    <dbReference type="NCBI Taxonomy" id="88036"/>
    <lineage>
        <taxon>Eukaryota</taxon>
        <taxon>Viridiplantae</taxon>
        <taxon>Streptophyta</taxon>
        <taxon>Embryophyta</taxon>
        <taxon>Tracheophyta</taxon>
        <taxon>Lycopodiopsida</taxon>
        <taxon>Selaginellales</taxon>
        <taxon>Selaginellaceae</taxon>
        <taxon>Selaginella</taxon>
    </lineage>
</organism>
<dbReference type="eggNOG" id="KOG2130">
    <property type="taxonomic scope" value="Eukaryota"/>
</dbReference>
<proteinExistence type="predicted"/>